<dbReference type="InterPro" id="IPR002083">
    <property type="entry name" value="MATH/TRAF_dom"/>
</dbReference>
<dbReference type="Pfam" id="PF22486">
    <property type="entry name" value="MATH_2"/>
    <property type="match status" value="1"/>
</dbReference>
<dbReference type="CDD" id="cd00121">
    <property type="entry name" value="MATH"/>
    <property type="match status" value="1"/>
</dbReference>
<protein>
    <recommendedName>
        <fullName evidence="1">MATH domain-containing protein</fullName>
    </recommendedName>
</protein>
<dbReference type="Gramene" id="TraesNOR7A03G04031070.1">
    <property type="protein sequence ID" value="TraesNOR7A03G04031070.1.CDS1"/>
    <property type="gene ID" value="TraesNOR7A03G04031070"/>
</dbReference>
<dbReference type="GO" id="GO:0016567">
    <property type="term" value="P:protein ubiquitination"/>
    <property type="evidence" value="ECO:0007669"/>
    <property type="project" value="InterPro"/>
</dbReference>
<dbReference type="Gramene" id="TraesCAD_scaffold_109909_01G000200.1">
    <property type="protein sequence ID" value="TraesCAD_scaffold_109909_01G000200.1"/>
    <property type="gene ID" value="TraesCAD_scaffold_109909_01G000200"/>
</dbReference>
<dbReference type="EnsemblPlants" id="TraesCS7A02G436300.1">
    <property type="protein sequence ID" value="TraesCS7A02G436300.1.cds1"/>
    <property type="gene ID" value="TraesCS7A02G436300"/>
</dbReference>
<reference evidence="2" key="2">
    <citation type="submission" date="2018-10" db="UniProtKB">
        <authorList>
            <consortium name="EnsemblPlants"/>
        </authorList>
    </citation>
    <scope>IDENTIFICATION</scope>
</reference>
<dbReference type="Proteomes" id="UP000019116">
    <property type="component" value="Chromosome 7A"/>
</dbReference>
<dbReference type="SMR" id="A0A3B6RPG2"/>
<feature type="domain" description="MATH" evidence="1">
    <location>
        <begin position="14"/>
        <end position="134"/>
    </location>
</feature>
<organism evidence="2">
    <name type="scientific">Triticum aestivum</name>
    <name type="common">Wheat</name>
    <dbReference type="NCBI Taxonomy" id="4565"/>
    <lineage>
        <taxon>Eukaryota</taxon>
        <taxon>Viridiplantae</taxon>
        <taxon>Streptophyta</taxon>
        <taxon>Embryophyta</taxon>
        <taxon>Tracheophyta</taxon>
        <taxon>Spermatophyta</taxon>
        <taxon>Magnoliopsida</taxon>
        <taxon>Liliopsida</taxon>
        <taxon>Poales</taxon>
        <taxon>Poaceae</taxon>
        <taxon>BOP clade</taxon>
        <taxon>Pooideae</taxon>
        <taxon>Triticodae</taxon>
        <taxon>Triticeae</taxon>
        <taxon>Triticinae</taxon>
        <taxon>Triticum</taxon>
    </lineage>
</organism>
<dbReference type="SUPFAM" id="SSF49599">
    <property type="entry name" value="TRAF domain-like"/>
    <property type="match status" value="1"/>
</dbReference>
<evidence type="ECO:0000259" key="1">
    <source>
        <dbReference type="PROSITE" id="PS50144"/>
    </source>
</evidence>
<name>A0A3B6RPG2_WHEAT</name>
<dbReference type="SMART" id="SM00061">
    <property type="entry name" value="MATH"/>
    <property type="match status" value="1"/>
</dbReference>
<dbReference type="PANTHER" id="PTHR26379:SF453">
    <property type="entry name" value="MATH DOMAIN-CONTAINING PROTEIN"/>
    <property type="match status" value="1"/>
</dbReference>
<reference evidence="2" key="1">
    <citation type="submission" date="2018-08" db="EMBL/GenBank/DDBJ databases">
        <authorList>
            <person name="Rossello M."/>
        </authorList>
    </citation>
    <scope>NUCLEOTIDE SEQUENCE [LARGE SCALE GENOMIC DNA]</scope>
    <source>
        <strain evidence="2">cv. Chinese Spring</strain>
    </source>
</reference>
<proteinExistence type="predicted"/>
<dbReference type="Gramene" id="TraesLDM7A03G03990980.1">
    <property type="protein sequence ID" value="TraesLDM7A03G03990980.1.CDS1"/>
    <property type="gene ID" value="TraesLDM7A03G03990980"/>
</dbReference>
<dbReference type="Gramene" id="TraesRN7A0101044000.1">
    <property type="protein sequence ID" value="TraesRN7A0101044000.1"/>
    <property type="gene ID" value="TraesRN7A0101044000"/>
</dbReference>
<dbReference type="InterPro" id="IPR008974">
    <property type="entry name" value="TRAF-like"/>
</dbReference>
<dbReference type="PANTHER" id="PTHR26379">
    <property type="entry name" value="BTB/POZ AND MATH DOMAIN-CONTAINING PROTEIN 1"/>
    <property type="match status" value="1"/>
</dbReference>
<sequence>MAKPNRMSLTVGARRVFDFKVEDYSLARTMAGVGESFQSDTFSVGGYDWAVRFSPWSSSLNLVLLSELQAIERVGAKFAFTLLDKSGKPSAAVRKKKCSEFLLKGQEHGFYGFVSRADLGKYMRRDCFVVRCSVSVLRRPTRR</sequence>
<accession>A0A3B6RPG2</accession>
<dbReference type="Gramene" id="TraesWEE_scaffold_177257_01G000100.1">
    <property type="protein sequence ID" value="TraesWEE_scaffold_177257_01G000100.1"/>
    <property type="gene ID" value="TraesWEE_scaffold_177257_01G000100"/>
</dbReference>
<dbReference type="STRING" id="4565.A0A3B6RPG2"/>
<dbReference type="InterPro" id="IPR045005">
    <property type="entry name" value="BPM1-6"/>
</dbReference>
<dbReference type="Gramene" id="TraesCLE_scaffold_276571_01G000100.1">
    <property type="protein sequence ID" value="TraesCLE_scaffold_276571_01G000100.1"/>
    <property type="gene ID" value="TraesCLE_scaffold_276571_01G000100"/>
</dbReference>
<dbReference type="OMA" id="SCCMFEP"/>
<dbReference type="Gramene" id="TraesCS7A03G1058300.1">
    <property type="protein sequence ID" value="TraesCS7A03G1058300.1.CDS1"/>
    <property type="gene ID" value="TraesCS7A03G1058300"/>
</dbReference>
<dbReference type="OrthoDB" id="710985at2759"/>
<keyword evidence="3" id="KW-1185">Reference proteome</keyword>
<evidence type="ECO:0000313" key="3">
    <source>
        <dbReference type="Proteomes" id="UP000019116"/>
    </source>
</evidence>
<evidence type="ECO:0000313" key="2">
    <source>
        <dbReference type="EnsemblPlants" id="TraesCS7A02G436300.1.cds1"/>
    </source>
</evidence>
<dbReference type="AlphaFoldDB" id="A0A3B6RPG2"/>
<dbReference type="PROSITE" id="PS50144">
    <property type="entry name" value="MATH"/>
    <property type="match status" value="1"/>
</dbReference>
<dbReference type="Gramene" id="TraesCS7A02G436300.1">
    <property type="protein sequence ID" value="TraesCS7A02G436300.1.cds1"/>
    <property type="gene ID" value="TraesCS7A02G436300"/>
</dbReference>
<dbReference type="Gene3D" id="2.60.210.10">
    <property type="entry name" value="Apoptosis, Tumor Necrosis Factor Receptor Associated Protein 2, Chain A"/>
    <property type="match status" value="1"/>
</dbReference>